<organism evidence="2 3">
    <name type="scientific">Gottschalkia purinilytica</name>
    <name type="common">Clostridium purinilyticum</name>
    <dbReference type="NCBI Taxonomy" id="1503"/>
    <lineage>
        <taxon>Bacteria</taxon>
        <taxon>Bacillati</taxon>
        <taxon>Bacillota</taxon>
        <taxon>Tissierellia</taxon>
        <taxon>Tissierellales</taxon>
        <taxon>Gottschalkiaceae</taxon>
        <taxon>Gottschalkia</taxon>
    </lineage>
</organism>
<dbReference type="RefSeq" id="WP_235436123.1">
    <property type="nucleotide sequence ID" value="NZ_LGSS01000005.1"/>
</dbReference>
<name>A0A0L0WBH2_GOTPU</name>
<dbReference type="NCBIfam" id="TIGR02888">
    <property type="entry name" value="spore_YlmC_YmxH"/>
    <property type="match status" value="1"/>
</dbReference>
<feature type="domain" description="PRC-barrel" evidence="1">
    <location>
        <begin position="9"/>
        <end position="89"/>
    </location>
</feature>
<evidence type="ECO:0000313" key="3">
    <source>
        <dbReference type="Proteomes" id="UP000037267"/>
    </source>
</evidence>
<dbReference type="InterPro" id="IPR027275">
    <property type="entry name" value="PRC-brl_dom"/>
</dbReference>
<dbReference type="Pfam" id="PF05239">
    <property type="entry name" value="PRC"/>
    <property type="match status" value="1"/>
</dbReference>
<keyword evidence="3" id="KW-1185">Reference proteome</keyword>
<dbReference type="InterPro" id="IPR014238">
    <property type="entry name" value="Spore_YlmC/YmxH"/>
</dbReference>
<dbReference type="SUPFAM" id="SSF50346">
    <property type="entry name" value="PRC-barrel domain"/>
    <property type="match status" value="1"/>
</dbReference>
<gene>
    <name evidence="2" type="ORF">CLPU_5c01810</name>
</gene>
<dbReference type="Proteomes" id="UP000037267">
    <property type="component" value="Unassembled WGS sequence"/>
</dbReference>
<dbReference type="PANTHER" id="PTHR40061">
    <property type="entry name" value="SPORULATION PROTEIN YLMC-RELATED"/>
    <property type="match status" value="1"/>
</dbReference>
<sequence>MTLGNLKEEKMKLSDLGGKEIVNLNNGGRLGIIGDSDLLIDKKSGKILALLVPDKNQFRFFGDRDEVEIPWNSVKKIGNDMMIIEIEEEDAGKRTYRR</sequence>
<dbReference type="EMBL" id="LGSS01000005">
    <property type="protein sequence ID" value="KNF08874.1"/>
    <property type="molecule type" value="Genomic_DNA"/>
</dbReference>
<dbReference type="Gene3D" id="2.30.30.240">
    <property type="entry name" value="PRC-barrel domain"/>
    <property type="match status" value="1"/>
</dbReference>
<dbReference type="InterPro" id="IPR011033">
    <property type="entry name" value="PRC_barrel-like_sf"/>
</dbReference>
<evidence type="ECO:0000259" key="1">
    <source>
        <dbReference type="Pfam" id="PF05239"/>
    </source>
</evidence>
<proteinExistence type="predicted"/>
<dbReference type="STRING" id="1503.CLPU_5c01810"/>
<dbReference type="AlphaFoldDB" id="A0A0L0WBH2"/>
<comment type="caution">
    <text evidence="2">The sequence shown here is derived from an EMBL/GenBank/DDBJ whole genome shotgun (WGS) entry which is preliminary data.</text>
</comment>
<reference evidence="3" key="1">
    <citation type="submission" date="2015-07" db="EMBL/GenBank/DDBJ databases">
        <title>Draft genome sequence of the purine-degrading Gottschalkia purinilyticum DSM 1384 (formerly Clostridium purinilyticum).</title>
        <authorList>
            <person name="Poehlein A."/>
            <person name="Schiel-Bengelsdorf B."/>
            <person name="Bengelsdorf F.R."/>
            <person name="Daniel R."/>
            <person name="Duerre P."/>
        </authorList>
    </citation>
    <scope>NUCLEOTIDE SEQUENCE [LARGE SCALE GENOMIC DNA]</scope>
    <source>
        <strain evidence="3">DSM 1384</strain>
    </source>
</reference>
<evidence type="ECO:0000313" key="2">
    <source>
        <dbReference type="EMBL" id="KNF08874.1"/>
    </source>
</evidence>
<protein>
    <submittedName>
        <fullName evidence="2">Putative sporulation protein YlmC/YmxH family</fullName>
    </submittedName>
</protein>
<accession>A0A0L0WBH2</accession>
<dbReference type="PANTHER" id="PTHR40061:SF1">
    <property type="entry name" value="SPORULATION PROTEIN YLMC-RELATED"/>
    <property type="match status" value="1"/>
</dbReference>